<dbReference type="Proteomes" id="UP000574317">
    <property type="component" value="Unassembled WGS sequence"/>
</dbReference>
<dbReference type="InterPro" id="IPR023213">
    <property type="entry name" value="CAT-like_dom_sf"/>
</dbReference>
<keyword evidence="4" id="KW-1185">Reference proteome</keyword>
<dbReference type="GO" id="GO:0016740">
    <property type="term" value="F:transferase activity"/>
    <property type="evidence" value="ECO:0007669"/>
    <property type="project" value="UniProtKB-KW"/>
</dbReference>
<dbReference type="EMBL" id="JAAOAO010000004">
    <property type="protein sequence ID" value="KAF5568593.1"/>
    <property type="molecule type" value="Genomic_DNA"/>
</dbReference>
<protein>
    <submittedName>
        <fullName evidence="3">Trichothecene 3-o-acetyltransferase</fullName>
    </submittedName>
</protein>
<sequence>MDDLLEDTEIVPLTNRVNLGEYHNLCLVFHGKTLSSSRVFVARVHNGLARLSKEFPWIAGQVQHDGHTDRGANKYKIIPFQVIPRFQIDSSQISNIPRYDFSQKQDEDWPMGWINENHVPIQEDSKSSPVMELKLTLEPTASILTISMSSNVVDRTGLIMMVRILVDACRGSIRNNNLSSSDALTTKKHTALFTDDKKSLLQDRVPIRFVPDPSPSTSQSSEAMAIDWALFTFGLQAVREIEGLVSLSGGDNPSQRVVDTDKAFSAFVFRSICSARNDRLTSGWTARCFRTVDARNALGARTKTDEGQHLGALQHMTCNSYTNPSTVSMGRIARDLDKASSPSVLSRDVEHFLFNTGTAVGNAASSSAASSSAASSSAAFYSDVNFDPAQDVAIVSWADVECKSSDFQLSSIWKVRCIRIPYHRPASEGLVYFMPRSLKDEMTVALSLRETDLKKLLSLPDWINRLKYDNH</sequence>
<reference evidence="3 4" key="1">
    <citation type="submission" date="2020-05" db="EMBL/GenBank/DDBJ databases">
        <title>Identification and distribution of gene clusters putatively required for synthesis of sphingolipid metabolism inhibitors in phylogenetically diverse species of the filamentous fungus Fusarium.</title>
        <authorList>
            <person name="Kim H.-S."/>
            <person name="Busman M."/>
            <person name="Brown D.W."/>
            <person name="Divon H."/>
            <person name="Uhlig S."/>
            <person name="Proctor R.H."/>
        </authorList>
    </citation>
    <scope>NUCLEOTIDE SEQUENCE [LARGE SCALE GENOMIC DNA]</scope>
    <source>
        <strain evidence="3 4">NRRL 25196</strain>
    </source>
</reference>
<dbReference type="Pfam" id="PF22664">
    <property type="entry name" value="TRI-like_N"/>
    <property type="match status" value="1"/>
</dbReference>
<evidence type="ECO:0000256" key="1">
    <source>
        <dbReference type="ARBA" id="ARBA00022679"/>
    </source>
</evidence>
<evidence type="ECO:0000313" key="3">
    <source>
        <dbReference type="EMBL" id="KAF5568593.1"/>
    </source>
</evidence>
<accession>A0A8H5K9U7</accession>
<feature type="domain" description="Trichothecene 3-O-acetyltransferase-like N-terminal" evidence="2">
    <location>
        <begin position="22"/>
        <end position="169"/>
    </location>
</feature>
<comment type="caution">
    <text evidence="3">The sequence shown here is derived from an EMBL/GenBank/DDBJ whole genome shotgun (WGS) entry which is preliminary data.</text>
</comment>
<organism evidence="3 4">
    <name type="scientific">Fusarium napiforme</name>
    <dbReference type="NCBI Taxonomy" id="42672"/>
    <lineage>
        <taxon>Eukaryota</taxon>
        <taxon>Fungi</taxon>
        <taxon>Dikarya</taxon>
        <taxon>Ascomycota</taxon>
        <taxon>Pezizomycotina</taxon>
        <taxon>Sordariomycetes</taxon>
        <taxon>Hypocreomycetidae</taxon>
        <taxon>Hypocreales</taxon>
        <taxon>Nectriaceae</taxon>
        <taxon>Fusarium</taxon>
        <taxon>Fusarium fujikuroi species complex</taxon>
    </lineage>
</organism>
<dbReference type="InterPro" id="IPR054710">
    <property type="entry name" value="Tri101-like_N"/>
</dbReference>
<proteinExistence type="predicted"/>
<gene>
    <name evidence="3" type="ORF">FNAPI_138</name>
</gene>
<evidence type="ECO:0000313" key="4">
    <source>
        <dbReference type="Proteomes" id="UP000574317"/>
    </source>
</evidence>
<dbReference type="AlphaFoldDB" id="A0A8H5K9U7"/>
<evidence type="ECO:0000259" key="2">
    <source>
        <dbReference type="Pfam" id="PF22664"/>
    </source>
</evidence>
<keyword evidence="1 3" id="KW-0808">Transferase</keyword>
<dbReference type="Gene3D" id="3.30.559.10">
    <property type="entry name" value="Chloramphenicol acetyltransferase-like domain"/>
    <property type="match status" value="2"/>
</dbReference>
<name>A0A8H5K9U7_9HYPO</name>